<dbReference type="EMBL" id="GL996502">
    <property type="protein sequence ID" value="EGW32017.1"/>
    <property type="molecule type" value="Genomic_DNA"/>
</dbReference>
<dbReference type="Proteomes" id="UP000000709">
    <property type="component" value="Unassembled WGS sequence"/>
</dbReference>
<sequence>MTTDDINKATRIWSIIDGKLDLTRPTKRALVEFIICNDGSVYIGGSDVQCEIYPVQAENVEESSSSSESGTTVVQSTDEPQPTVAPGTEEPQTTVAPGTEEPQPADSSATHSGTDTEDGEVTEYTTITTDITITITDCDESDSCSTTESVKKTTIETYYPITVADNVHTITLTSCVEEICIEVTKVIGHHHHYHDTVSHLVANPTNAVPVPYVANSGNSAYVKNLFAVVAMIVPMLI</sequence>
<dbReference type="KEGG" id="spaa:SPAPADRAFT_61118"/>
<evidence type="ECO:0000256" key="1">
    <source>
        <dbReference type="SAM" id="MobiDB-lite"/>
    </source>
</evidence>
<evidence type="ECO:0000313" key="3">
    <source>
        <dbReference type="Proteomes" id="UP000000709"/>
    </source>
</evidence>
<proteinExistence type="predicted"/>
<dbReference type="RefSeq" id="XP_007375293.1">
    <property type="nucleotide sequence ID" value="XM_007375231.1"/>
</dbReference>
<dbReference type="GeneID" id="18873723"/>
<dbReference type="AlphaFoldDB" id="G3ANT2"/>
<organism evidence="3">
    <name type="scientific">Spathaspora passalidarum (strain NRRL Y-27907 / 11-Y1)</name>
    <dbReference type="NCBI Taxonomy" id="619300"/>
    <lineage>
        <taxon>Eukaryota</taxon>
        <taxon>Fungi</taxon>
        <taxon>Dikarya</taxon>
        <taxon>Ascomycota</taxon>
        <taxon>Saccharomycotina</taxon>
        <taxon>Pichiomycetes</taxon>
        <taxon>Debaryomycetaceae</taxon>
        <taxon>Spathaspora</taxon>
    </lineage>
</organism>
<gene>
    <name evidence="2" type="ORF">SPAPADRAFT_61118</name>
</gene>
<protein>
    <submittedName>
        <fullName evidence="2">Uncharacterized protein</fullName>
    </submittedName>
</protein>
<keyword evidence="3" id="KW-1185">Reference proteome</keyword>
<dbReference type="eggNOG" id="ENOG502T6HQ">
    <property type="taxonomic scope" value="Eukaryota"/>
</dbReference>
<dbReference type="InParanoid" id="G3ANT2"/>
<evidence type="ECO:0000313" key="2">
    <source>
        <dbReference type="EMBL" id="EGW32017.1"/>
    </source>
</evidence>
<name>G3ANT2_SPAPN</name>
<dbReference type="HOGENOM" id="CLU_1171245_0_0_1"/>
<feature type="compositionally biased region" description="Low complexity" evidence="1">
    <location>
        <begin position="62"/>
        <end position="77"/>
    </location>
</feature>
<reference evidence="2 3" key="1">
    <citation type="journal article" date="2011" name="Proc. Natl. Acad. Sci. U.S.A.">
        <title>Comparative genomics of xylose-fermenting fungi for enhanced biofuel production.</title>
        <authorList>
            <person name="Wohlbach D.J."/>
            <person name="Kuo A."/>
            <person name="Sato T.K."/>
            <person name="Potts K.M."/>
            <person name="Salamov A.A."/>
            <person name="LaButti K.M."/>
            <person name="Sun H."/>
            <person name="Clum A."/>
            <person name="Pangilinan J.L."/>
            <person name="Lindquist E.A."/>
            <person name="Lucas S."/>
            <person name="Lapidus A."/>
            <person name="Jin M."/>
            <person name="Gunawan C."/>
            <person name="Balan V."/>
            <person name="Dale B.E."/>
            <person name="Jeffries T.W."/>
            <person name="Zinkel R."/>
            <person name="Barry K.W."/>
            <person name="Grigoriev I.V."/>
            <person name="Gasch A.P."/>
        </authorList>
    </citation>
    <scope>NUCLEOTIDE SEQUENCE [LARGE SCALE GENOMIC DNA]</scope>
    <source>
        <strain evidence="3">NRRL Y-27907 / 11-Y1</strain>
    </source>
</reference>
<accession>G3ANT2</accession>
<dbReference type="OrthoDB" id="4028164at2759"/>
<feature type="region of interest" description="Disordered" evidence="1">
    <location>
        <begin position="59"/>
        <end position="126"/>
    </location>
</feature>